<dbReference type="Proteomes" id="UP000887576">
    <property type="component" value="Unplaced"/>
</dbReference>
<evidence type="ECO:0000313" key="2">
    <source>
        <dbReference type="WBParaSite" id="JU765_v2.g5164.t1"/>
    </source>
</evidence>
<dbReference type="WBParaSite" id="JU765_v2.g5164.t1">
    <property type="protein sequence ID" value="JU765_v2.g5164.t1"/>
    <property type="gene ID" value="JU765_v2.g5164"/>
</dbReference>
<organism evidence="1 2">
    <name type="scientific">Panagrolaimus sp. JU765</name>
    <dbReference type="NCBI Taxonomy" id="591449"/>
    <lineage>
        <taxon>Eukaryota</taxon>
        <taxon>Metazoa</taxon>
        <taxon>Ecdysozoa</taxon>
        <taxon>Nematoda</taxon>
        <taxon>Chromadorea</taxon>
        <taxon>Rhabditida</taxon>
        <taxon>Tylenchina</taxon>
        <taxon>Panagrolaimomorpha</taxon>
        <taxon>Panagrolaimoidea</taxon>
        <taxon>Panagrolaimidae</taxon>
        <taxon>Panagrolaimus</taxon>
    </lineage>
</organism>
<name>A0AC34RB00_9BILA</name>
<reference evidence="2" key="1">
    <citation type="submission" date="2022-11" db="UniProtKB">
        <authorList>
            <consortium name="WormBaseParasite"/>
        </authorList>
    </citation>
    <scope>IDENTIFICATION</scope>
</reference>
<proteinExistence type="predicted"/>
<evidence type="ECO:0000313" key="1">
    <source>
        <dbReference type="Proteomes" id="UP000887576"/>
    </source>
</evidence>
<protein>
    <submittedName>
        <fullName evidence="2">Uncharacterized protein</fullName>
    </submittedName>
</protein>
<accession>A0AC34RB00</accession>
<sequence>MRVLLAVFLVGIVFADDVFSNAGQAISQFGQQLQNQGSALAAESQKLANAAMASGKQGALLGNGKAKLGRNSTILEAELKTRGTKSSEAKDKTWATSAAQCLASEANSSHNWILACPKSKTLLLRTA</sequence>